<dbReference type="InParanoid" id="D6U6A0"/>
<name>D6U6A0_KTERA</name>
<keyword evidence="2" id="KW-1185">Reference proteome</keyword>
<dbReference type="Proteomes" id="UP000004508">
    <property type="component" value="Unassembled WGS sequence"/>
</dbReference>
<evidence type="ECO:0000313" key="2">
    <source>
        <dbReference type="Proteomes" id="UP000004508"/>
    </source>
</evidence>
<organism evidence="1 2">
    <name type="scientific">Ktedonobacter racemifer DSM 44963</name>
    <dbReference type="NCBI Taxonomy" id="485913"/>
    <lineage>
        <taxon>Bacteria</taxon>
        <taxon>Bacillati</taxon>
        <taxon>Chloroflexota</taxon>
        <taxon>Ktedonobacteria</taxon>
        <taxon>Ktedonobacterales</taxon>
        <taxon>Ktedonobacteraceae</taxon>
        <taxon>Ktedonobacter</taxon>
    </lineage>
</organism>
<comment type="caution">
    <text evidence="1">The sequence shown here is derived from an EMBL/GenBank/DDBJ whole genome shotgun (WGS) entry which is preliminary data.</text>
</comment>
<accession>D6U6A0</accession>
<sequence length="80" mass="9582">MHAFLSLIKTRILLKYHLDIKEVNFLVHGSKEETYCVQKDANLTFEKRMTDKRFLTDLYETLLQNKLIRESEIDAYNQSE</sequence>
<gene>
    <name evidence="1" type="ORF">Krac_1120</name>
</gene>
<reference evidence="1 2" key="1">
    <citation type="journal article" date="2011" name="Stand. Genomic Sci.">
        <title>Non-contiguous finished genome sequence and contextual data of the filamentous soil bacterium Ktedonobacter racemifer type strain (SOSP1-21).</title>
        <authorList>
            <person name="Chang Y.J."/>
            <person name="Land M."/>
            <person name="Hauser L."/>
            <person name="Chertkov O."/>
            <person name="Del Rio T.G."/>
            <person name="Nolan M."/>
            <person name="Copeland A."/>
            <person name="Tice H."/>
            <person name="Cheng J.F."/>
            <person name="Lucas S."/>
            <person name="Han C."/>
            <person name="Goodwin L."/>
            <person name="Pitluck S."/>
            <person name="Ivanova N."/>
            <person name="Ovchinikova G."/>
            <person name="Pati A."/>
            <person name="Chen A."/>
            <person name="Palaniappan K."/>
            <person name="Mavromatis K."/>
            <person name="Liolios K."/>
            <person name="Brettin T."/>
            <person name="Fiebig A."/>
            <person name="Rohde M."/>
            <person name="Abt B."/>
            <person name="Goker M."/>
            <person name="Detter J.C."/>
            <person name="Woyke T."/>
            <person name="Bristow J."/>
            <person name="Eisen J.A."/>
            <person name="Markowitz V."/>
            <person name="Hugenholtz P."/>
            <person name="Kyrpides N.C."/>
            <person name="Klenk H.P."/>
            <person name="Lapidus A."/>
        </authorList>
    </citation>
    <scope>NUCLEOTIDE SEQUENCE [LARGE SCALE GENOMIC DNA]</scope>
    <source>
        <strain evidence="2">DSM 44963</strain>
    </source>
</reference>
<dbReference type="EMBL" id="ADVG01000005">
    <property type="protein sequence ID" value="EFH80511.1"/>
    <property type="molecule type" value="Genomic_DNA"/>
</dbReference>
<dbReference type="AlphaFoldDB" id="D6U6A0"/>
<protein>
    <submittedName>
        <fullName evidence="1">Uncharacterized protein</fullName>
    </submittedName>
</protein>
<evidence type="ECO:0000313" key="1">
    <source>
        <dbReference type="EMBL" id="EFH80511.1"/>
    </source>
</evidence>
<dbReference type="STRING" id="485913.Krac_1120"/>
<proteinExistence type="predicted"/>